<dbReference type="InterPro" id="IPR007568">
    <property type="entry name" value="RTA1"/>
</dbReference>
<proteinExistence type="predicted"/>
<keyword evidence="3 5" id="KW-1133">Transmembrane helix</keyword>
<evidence type="ECO:0000256" key="4">
    <source>
        <dbReference type="ARBA" id="ARBA00023136"/>
    </source>
</evidence>
<feature type="transmembrane region" description="Helical" evidence="5">
    <location>
        <begin position="58"/>
        <end position="77"/>
    </location>
</feature>
<dbReference type="AlphaFoldDB" id="A0AB34KZH7"/>
<feature type="transmembrane region" description="Helical" evidence="5">
    <location>
        <begin position="250"/>
        <end position="270"/>
    </location>
</feature>
<evidence type="ECO:0000256" key="1">
    <source>
        <dbReference type="ARBA" id="ARBA00004141"/>
    </source>
</evidence>
<dbReference type="GeneID" id="96002659"/>
<dbReference type="GO" id="GO:0005886">
    <property type="term" value="C:plasma membrane"/>
    <property type="evidence" value="ECO:0007669"/>
    <property type="project" value="TreeGrafter"/>
</dbReference>
<feature type="transmembrane region" description="Helical" evidence="5">
    <location>
        <begin position="170"/>
        <end position="192"/>
    </location>
</feature>
<evidence type="ECO:0000313" key="6">
    <source>
        <dbReference type="EMBL" id="KAL1590307.1"/>
    </source>
</evidence>
<organism evidence="6 7">
    <name type="scientific">Cladosporium halotolerans</name>
    <dbReference type="NCBI Taxonomy" id="1052096"/>
    <lineage>
        <taxon>Eukaryota</taxon>
        <taxon>Fungi</taxon>
        <taxon>Dikarya</taxon>
        <taxon>Ascomycota</taxon>
        <taxon>Pezizomycotina</taxon>
        <taxon>Dothideomycetes</taxon>
        <taxon>Dothideomycetidae</taxon>
        <taxon>Cladosporiales</taxon>
        <taxon>Cladosporiaceae</taxon>
        <taxon>Cladosporium</taxon>
    </lineage>
</organism>
<dbReference type="Proteomes" id="UP000803884">
    <property type="component" value="Unassembled WGS sequence"/>
</dbReference>
<evidence type="ECO:0000256" key="5">
    <source>
        <dbReference type="SAM" id="Phobius"/>
    </source>
</evidence>
<dbReference type="EMBL" id="JAAQHG020000003">
    <property type="protein sequence ID" value="KAL1590307.1"/>
    <property type="molecule type" value="Genomic_DNA"/>
</dbReference>
<feature type="transmembrane region" description="Helical" evidence="5">
    <location>
        <begin position="32"/>
        <end position="51"/>
    </location>
</feature>
<keyword evidence="2 5" id="KW-0812">Transmembrane</keyword>
<dbReference type="GO" id="GO:0000324">
    <property type="term" value="C:fungal-type vacuole"/>
    <property type="evidence" value="ECO:0007669"/>
    <property type="project" value="TreeGrafter"/>
</dbReference>
<reference evidence="6 7" key="1">
    <citation type="journal article" date="2020" name="Microbiol. Resour. Announc.">
        <title>Draft Genome Sequence of a Cladosporium Species Isolated from the Mesophotic Ascidian Didemnum maculosum.</title>
        <authorList>
            <person name="Gioti A."/>
            <person name="Siaperas R."/>
            <person name="Nikolaivits E."/>
            <person name="Le Goff G."/>
            <person name="Ouazzani J."/>
            <person name="Kotoulas G."/>
            <person name="Topakas E."/>
        </authorList>
    </citation>
    <scope>NUCLEOTIDE SEQUENCE [LARGE SCALE GENOMIC DNA]</scope>
    <source>
        <strain evidence="6 7">TM138-S3</strain>
    </source>
</reference>
<evidence type="ECO:0000256" key="3">
    <source>
        <dbReference type="ARBA" id="ARBA00022989"/>
    </source>
</evidence>
<comment type="caution">
    <text evidence="6">The sequence shown here is derived from an EMBL/GenBank/DDBJ whole genome shotgun (WGS) entry which is preliminary data.</text>
</comment>
<sequence>MASEQPQQDEWRECTFDTCTIEQSIFQYRPSLPANAFFIAIFGVSMIIHMYQGYRWKQWTFAALFALGCASEMIGYGGRIMMYQNPWNYTGFMVQIVCITFAPVFMSAAIYITLYKSIMRLSPTSAQFEPALYCQIFIPCDCICLVLQAVGGAMSSQSDGTSQLGVDLGLAGLSLQVIVLFLFIVLSIQYAFRYRSDVAANKVSGAGLDSKFKFFLTFLSLATLVIFIRCVFRIYELSEGYSGSAFHNEGIFIGLESVMIMLAALAMNIGHPGLVFDPRKKDSYATTTGVKNTDYTSSEENKTSTSV</sequence>
<evidence type="ECO:0000256" key="2">
    <source>
        <dbReference type="ARBA" id="ARBA00022692"/>
    </source>
</evidence>
<name>A0AB34KZH7_9PEZI</name>
<feature type="transmembrane region" description="Helical" evidence="5">
    <location>
        <begin position="89"/>
        <end position="112"/>
    </location>
</feature>
<protein>
    <recommendedName>
        <fullName evidence="8">Sphingoid long-chain base transporter RSB1</fullName>
    </recommendedName>
</protein>
<dbReference type="PANTHER" id="PTHR31465">
    <property type="entry name" value="PROTEIN RTA1-RELATED"/>
    <property type="match status" value="1"/>
</dbReference>
<dbReference type="RefSeq" id="XP_069233412.1">
    <property type="nucleotide sequence ID" value="XM_069369821.1"/>
</dbReference>
<accession>A0AB34KZH7</accession>
<gene>
    <name evidence="6" type="ORF">WHR41_01215</name>
</gene>
<evidence type="ECO:0000313" key="7">
    <source>
        <dbReference type="Proteomes" id="UP000803884"/>
    </source>
</evidence>
<evidence type="ECO:0008006" key="8">
    <source>
        <dbReference type="Google" id="ProtNLM"/>
    </source>
</evidence>
<keyword evidence="4 5" id="KW-0472">Membrane</keyword>
<keyword evidence="7" id="KW-1185">Reference proteome</keyword>
<comment type="subcellular location">
    <subcellularLocation>
        <location evidence="1">Membrane</location>
        <topology evidence="1">Multi-pass membrane protein</topology>
    </subcellularLocation>
</comment>
<dbReference type="PANTHER" id="PTHR31465:SF7">
    <property type="entry name" value="SPHINGOID LONG-CHAIN BASE TRANSPORTER RSB1"/>
    <property type="match status" value="1"/>
</dbReference>
<feature type="transmembrane region" description="Helical" evidence="5">
    <location>
        <begin position="212"/>
        <end position="235"/>
    </location>
</feature>
<feature type="transmembrane region" description="Helical" evidence="5">
    <location>
        <begin position="132"/>
        <end position="150"/>
    </location>
</feature>
<dbReference type="Pfam" id="PF04479">
    <property type="entry name" value="RTA1"/>
    <property type="match status" value="1"/>
</dbReference>